<dbReference type="OrthoDB" id="10581810at2759"/>
<keyword evidence="1" id="KW-0812">Transmembrane</keyword>
<keyword evidence="1" id="KW-1133">Transmembrane helix</keyword>
<dbReference type="RefSeq" id="XP_041158719.1">
    <property type="nucleotide sequence ID" value="XM_041309646.1"/>
</dbReference>
<feature type="transmembrane region" description="Helical" evidence="1">
    <location>
        <begin position="67"/>
        <end position="87"/>
    </location>
</feature>
<gene>
    <name evidence="2" type="ORF">HD556DRAFT_1537093</name>
</gene>
<proteinExistence type="predicted"/>
<dbReference type="EMBL" id="JABBWE010000039">
    <property type="protein sequence ID" value="KAG1792020.1"/>
    <property type="molecule type" value="Genomic_DNA"/>
</dbReference>
<accession>A0A9P7AND8</accession>
<dbReference type="Proteomes" id="UP000719766">
    <property type="component" value="Unassembled WGS sequence"/>
</dbReference>
<name>A0A9P7AND8_9AGAM</name>
<dbReference type="GeneID" id="64603410"/>
<evidence type="ECO:0000256" key="1">
    <source>
        <dbReference type="SAM" id="Phobius"/>
    </source>
</evidence>
<keyword evidence="1" id="KW-0472">Membrane</keyword>
<evidence type="ECO:0000313" key="2">
    <source>
        <dbReference type="EMBL" id="KAG1792020.1"/>
    </source>
</evidence>
<evidence type="ECO:0000313" key="3">
    <source>
        <dbReference type="Proteomes" id="UP000719766"/>
    </source>
</evidence>
<keyword evidence="3" id="KW-1185">Reference proteome</keyword>
<protein>
    <submittedName>
        <fullName evidence="2">Uncharacterized protein</fullName>
    </submittedName>
</protein>
<comment type="caution">
    <text evidence="2">The sequence shown here is derived from an EMBL/GenBank/DDBJ whole genome shotgun (WGS) entry which is preliminary data.</text>
</comment>
<dbReference type="AlphaFoldDB" id="A0A9P7AND8"/>
<sequence length="173" mass="19433">MAGMAGMALQRALATLISEPNYSWHGTIKLRTRQPQPQTLTPDSAPDFGPRLAVSWMSPPLYPPSPFGLYIATAASLIFFDITLAFLMKMLETERQKYSFVYPVRKLAPGTRLAIEKRSARRGICGFRHIRTQFIRLGEDARRRYVLNMAQGGSSAFLSSSFLLSWAPEISME</sequence>
<reference evidence="2" key="1">
    <citation type="journal article" date="2020" name="New Phytol.">
        <title>Comparative genomics reveals dynamic genome evolution in host specialist ectomycorrhizal fungi.</title>
        <authorList>
            <person name="Lofgren L.A."/>
            <person name="Nguyen N.H."/>
            <person name="Vilgalys R."/>
            <person name="Ruytinx J."/>
            <person name="Liao H.L."/>
            <person name="Branco S."/>
            <person name="Kuo A."/>
            <person name="LaButti K."/>
            <person name="Lipzen A."/>
            <person name="Andreopoulos W."/>
            <person name="Pangilinan J."/>
            <person name="Riley R."/>
            <person name="Hundley H."/>
            <person name="Na H."/>
            <person name="Barry K."/>
            <person name="Grigoriev I.V."/>
            <person name="Stajich J.E."/>
            <person name="Kennedy P.G."/>
        </authorList>
    </citation>
    <scope>NUCLEOTIDE SEQUENCE</scope>
    <source>
        <strain evidence="2">S12</strain>
    </source>
</reference>
<organism evidence="2 3">
    <name type="scientific">Suillus plorans</name>
    <dbReference type="NCBI Taxonomy" id="116603"/>
    <lineage>
        <taxon>Eukaryota</taxon>
        <taxon>Fungi</taxon>
        <taxon>Dikarya</taxon>
        <taxon>Basidiomycota</taxon>
        <taxon>Agaricomycotina</taxon>
        <taxon>Agaricomycetes</taxon>
        <taxon>Agaricomycetidae</taxon>
        <taxon>Boletales</taxon>
        <taxon>Suillineae</taxon>
        <taxon>Suillaceae</taxon>
        <taxon>Suillus</taxon>
    </lineage>
</organism>